<organism evidence="5 6">
    <name type="scientific">Eleutherodactylus coqui</name>
    <name type="common">Puerto Rican coqui</name>
    <dbReference type="NCBI Taxonomy" id="57060"/>
    <lineage>
        <taxon>Eukaryota</taxon>
        <taxon>Metazoa</taxon>
        <taxon>Chordata</taxon>
        <taxon>Craniata</taxon>
        <taxon>Vertebrata</taxon>
        <taxon>Euteleostomi</taxon>
        <taxon>Amphibia</taxon>
        <taxon>Batrachia</taxon>
        <taxon>Anura</taxon>
        <taxon>Neobatrachia</taxon>
        <taxon>Hyloidea</taxon>
        <taxon>Eleutherodactylidae</taxon>
        <taxon>Eleutherodactylinae</taxon>
        <taxon>Eleutherodactylus</taxon>
        <taxon>Eleutherodactylus</taxon>
    </lineage>
</organism>
<dbReference type="SMART" id="SM00228">
    <property type="entry name" value="PDZ"/>
    <property type="match status" value="1"/>
</dbReference>
<dbReference type="InterPro" id="IPR051566">
    <property type="entry name" value="CNKSR"/>
</dbReference>
<feature type="region of interest" description="Disordered" evidence="1">
    <location>
        <begin position="402"/>
        <end position="429"/>
    </location>
</feature>
<feature type="region of interest" description="Disordered" evidence="1">
    <location>
        <begin position="497"/>
        <end position="518"/>
    </location>
</feature>
<evidence type="ECO:0000259" key="2">
    <source>
        <dbReference type="PROSITE" id="PS50003"/>
    </source>
</evidence>
<name>A0A8J6FSV0_ELECQ</name>
<dbReference type="PANTHER" id="PTHR12844:SF10">
    <property type="entry name" value="CONNECTOR ENHANCER OF KINASE SUPPRESSOR OF RAS 1"/>
    <property type="match status" value="1"/>
</dbReference>
<dbReference type="OrthoDB" id="2157866at2759"/>
<feature type="domain" description="PH" evidence="2">
    <location>
        <begin position="532"/>
        <end position="633"/>
    </location>
</feature>
<accession>A0A8J6FSV0</accession>
<dbReference type="SMART" id="SM00233">
    <property type="entry name" value="PH"/>
    <property type="match status" value="1"/>
</dbReference>
<comment type="caution">
    <text evidence="5">The sequence shown here is derived from an EMBL/GenBank/DDBJ whole genome shotgun (WGS) entry which is preliminary data.</text>
</comment>
<gene>
    <name evidence="5" type="ORF">GDO78_001198</name>
</gene>
<evidence type="ECO:0000313" key="6">
    <source>
        <dbReference type="Proteomes" id="UP000770717"/>
    </source>
</evidence>
<dbReference type="SUPFAM" id="SSF50156">
    <property type="entry name" value="PDZ domain-like"/>
    <property type="match status" value="1"/>
</dbReference>
<dbReference type="InterPro" id="IPR011993">
    <property type="entry name" value="PH-like_dom_sf"/>
</dbReference>
<protein>
    <recommendedName>
        <fullName evidence="7">Connector enhancer of kinase suppressor of Ras 1</fullName>
    </recommendedName>
</protein>
<dbReference type="AlphaFoldDB" id="A0A8J6FSV0"/>
<proteinExistence type="predicted"/>
<dbReference type="InterPro" id="IPR001478">
    <property type="entry name" value="PDZ"/>
</dbReference>
<feature type="region of interest" description="Disordered" evidence="1">
    <location>
        <begin position="637"/>
        <end position="661"/>
    </location>
</feature>
<keyword evidence="6" id="KW-1185">Reference proteome</keyword>
<evidence type="ECO:0000313" key="5">
    <source>
        <dbReference type="EMBL" id="KAG9493157.1"/>
    </source>
</evidence>
<dbReference type="Pfam" id="PF00595">
    <property type="entry name" value="PDZ"/>
    <property type="match status" value="1"/>
</dbReference>
<evidence type="ECO:0008006" key="7">
    <source>
        <dbReference type="Google" id="ProtNLM"/>
    </source>
</evidence>
<dbReference type="InterPro" id="IPR017874">
    <property type="entry name" value="CRIC_domain"/>
</dbReference>
<feature type="domain" description="CRIC" evidence="4">
    <location>
        <begin position="68"/>
        <end position="161"/>
    </location>
</feature>
<evidence type="ECO:0000259" key="3">
    <source>
        <dbReference type="PROSITE" id="PS50106"/>
    </source>
</evidence>
<dbReference type="Gene3D" id="1.10.150.50">
    <property type="entry name" value="Transcription Factor, Ets-1"/>
    <property type="match status" value="1"/>
</dbReference>
<sequence length="862" mass="96265">MSNTVSTGLCPSVQHYPLQAWGITGQDLLDLSPQHLDALGVRSIGHQEVFLEAVEQLCALHYEIHSETLRSLTDKLYRVSQTLCSHILTLRKTSSVPRSLALSPTQKQLACIIDIVSAARVLFSWLNRYLFTRLNDYSASRDVIALCVELAELLHKDWSDPLIENRILAICENICGICRSILNCSPESLLSQTATLDLVQIYPESSGSLGIEFKSTSSGQHFIRRITPESPAQRCGQIFPGDEIIKVNDQVVVGWTQKNLVLKLQERSNCVELVLKKVTIPQSNLPASPIKRKAHATVALSLRSASDLPLMTDIPSSPNEYCGASLRTDKILRPAYSVPSLPKTHPLVLEPEIKISPSLEQLQSPPGGSQHQSTSIHPNSELSLQNTMSSTIYAKTLTPISQIAPELNPQDSKDISRPRSGSDSSSKSRISFLAVPLSPKVLRSSVSESSLINPANGTVPHNIEFQGQEDSFKKLEITASFKSHQVDEKLQKSLISGRPSNDKRALGGVPQRQKGEVTKLSRRRVSCKDLGSPDCDGWLWKRKENVSFISQKWKRCWCVLKKDRLYWYSSPQDEKALGLLNVSSYSLESPWEMKPKKKYEFQLTHPTYKPFVFAADNLTDMEKWVTVFLKTLQRYKTPPNSSYSQEEDCYSETEAEDDDQVKSHDIVKKPLMQSPSRNVSGLKAAAVPQEEAQCGHSLKSSNILQLKQSPIGNTSEAMPAVTCEEEAESGRLPKSIDDDLHIMMTCLKQGGVSLIGKKTAMTRDEYRKSFIRRNKNPNINRKAHALRVLQSTLKAKLSELQSLNQVLENSDLNSAAFQKWKSEHEHLYGNLEKSPPVQEAVAGNQYQEIKSNQDSRESDESD</sequence>
<feature type="compositionally biased region" description="Low complexity" evidence="1">
    <location>
        <begin position="418"/>
        <end position="429"/>
    </location>
</feature>
<dbReference type="Pfam" id="PF00169">
    <property type="entry name" value="PH"/>
    <property type="match status" value="1"/>
</dbReference>
<dbReference type="CDD" id="cd06748">
    <property type="entry name" value="PDZ_CNK1_2_3-like"/>
    <property type="match status" value="1"/>
</dbReference>
<dbReference type="PROSITE" id="PS50003">
    <property type="entry name" value="PH_DOMAIN"/>
    <property type="match status" value="1"/>
</dbReference>
<dbReference type="InterPro" id="IPR001849">
    <property type="entry name" value="PH_domain"/>
</dbReference>
<dbReference type="PROSITE" id="PS50106">
    <property type="entry name" value="PDZ"/>
    <property type="match status" value="1"/>
</dbReference>
<evidence type="ECO:0000256" key="1">
    <source>
        <dbReference type="SAM" id="MobiDB-lite"/>
    </source>
</evidence>
<dbReference type="Pfam" id="PF10534">
    <property type="entry name" value="CRIC_ras_sig"/>
    <property type="match status" value="1"/>
</dbReference>
<dbReference type="PANTHER" id="PTHR12844">
    <property type="entry name" value="CONNECTOR ENCHANCER OF KINASE SUPPRESSOR OF RAS"/>
    <property type="match status" value="1"/>
</dbReference>
<dbReference type="SUPFAM" id="SSF50729">
    <property type="entry name" value="PH domain-like"/>
    <property type="match status" value="1"/>
</dbReference>
<dbReference type="Gene3D" id="2.30.42.10">
    <property type="match status" value="1"/>
</dbReference>
<dbReference type="SUPFAM" id="SSF47769">
    <property type="entry name" value="SAM/Pointed domain"/>
    <property type="match status" value="1"/>
</dbReference>
<feature type="compositionally biased region" description="Acidic residues" evidence="1">
    <location>
        <begin position="645"/>
        <end position="659"/>
    </location>
</feature>
<reference evidence="5" key="1">
    <citation type="thesis" date="2020" institute="ProQuest LLC" country="789 East Eisenhower Parkway, Ann Arbor, MI, USA">
        <title>Comparative Genomics and Chromosome Evolution.</title>
        <authorList>
            <person name="Mudd A.B."/>
        </authorList>
    </citation>
    <scope>NUCLEOTIDE SEQUENCE</scope>
    <source>
        <strain evidence="5">HN-11 Male</strain>
        <tissue evidence="5">Kidney and liver</tissue>
    </source>
</reference>
<dbReference type="InterPro" id="IPR013761">
    <property type="entry name" value="SAM/pointed_sf"/>
</dbReference>
<dbReference type="Gene3D" id="2.30.29.30">
    <property type="entry name" value="Pleckstrin-homology domain (PH domain)/Phosphotyrosine-binding domain (PTB)"/>
    <property type="match status" value="1"/>
</dbReference>
<dbReference type="InterPro" id="IPR036034">
    <property type="entry name" value="PDZ_sf"/>
</dbReference>
<evidence type="ECO:0000259" key="4">
    <source>
        <dbReference type="PROSITE" id="PS51290"/>
    </source>
</evidence>
<dbReference type="PROSITE" id="PS51290">
    <property type="entry name" value="CRIC"/>
    <property type="match status" value="1"/>
</dbReference>
<dbReference type="EMBL" id="WNTK01000001">
    <property type="protein sequence ID" value="KAG9493157.1"/>
    <property type="molecule type" value="Genomic_DNA"/>
</dbReference>
<feature type="domain" description="PDZ" evidence="3">
    <location>
        <begin position="198"/>
        <end position="279"/>
    </location>
</feature>
<dbReference type="Proteomes" id="UP000770717">
    <property type="component" value="Unassembled WGS sequence"/>
</dbReference>